<keyword evidence="4" id="KW-1185">Reference proteome</keyword>
<reference evidence="3 4" key="2">
    <citation type="journal article" date="2017" name="Sci. Rep.">
        <title>Ant-infecting Ophiocordyceps genomes reveal a high diversity of potential behavioral manipulation genes and a possible major role for enterotoxins.</title>
        <authorList>
            <person name="de Bekker C."/>
            <person name="Ohm R.A."/>
            <person name="Evans H.C."/>
            <person name="Brachmann A."/>
            <person name="Hughes D.P."/>
        </authorList>
    </citation>
    <scope>NUCLEOTIDE SEQUENCE [LARGE SCALE GENOMIC DNA]</scope>
    <source>
        <strain evidence="3 4">SC16a</strain>
    </source>
</reference>
<dbReference type="Proteomes" id="UP000037136">
    <property type="component" value="Unassembled WGS sequence"/>
</dbReference>
<name>A0A2A9PDP3_OPHUN</name>
<feature type="compositionally biased region" description="Pro residues" evidence="1">
    <location>
        <begin position="93"/>
        <end position="111"/>
    </location>
</feature>
<feature type="domain" description="Ribosome recycling factor" evidence="2">
    <location>
        <begin position="175"/>
        <end position="328"/>
    </location>
</feature>
<accession>A0A2A9PDP3</accession>
<feature type="region of interest" description="Disordered" evidence="1">
    <location>
        <begin position="1"/>
        <end position="115"/>
    </location>
</feature>
<sequence length="346" mass="39549">MENNEYQSHEGFPSQTGNRARPGFSHGPACARRRRPELSRSSAVGNMVSAVAWPRRRSTQAVVRQFNSSAPLYKKRRIARPSNSPTGKREPAPVKPAPVKPAPVKPEPAPQPDWTLRYSSEDAKLALSLPEKDDSPTQGAVTRKWWSKAPADLYDTTQLKAHFNHIDTYWRAEIQSALTGGHFNADALGNLMVRSRDILPPFSPPTPLRELAHVVPRGRSALMILVHDATDIQRVQKAVLDSNFNQKPRQSEENACELTIKLEFERREMRVRRIRDLYQLWYKDIRLARFKQERLIKTMRLDGELLPDQYRKARAAHMKAQGQRIQAIIDEENAWRQTQKKIDGAS</sequence>
<evidence type="ECO:0000259" key="2">
    <source>
        <dbReference type="Pfam" id="PF01765"/>
    </source>
</evidence>
<dbReference type="Gene3D" id="3.30.1360.40">
    <property type="match status" value="1"/>
</dbReference>
<evidence type="ECO:0000256" key="1">
    <source>
        <dbReference type="SAM" id="MobiDB-lite"/>
    </source>
</evidence>
<dbReference type="Pfam" id="PF01765">
    <property type="entry name" value="RRF"/>
    <property type="match status" value="1"/>
</dbReference>
<dbReference type="SUPFAM" id="SSF55194">
    <property type="entry name" value="Ribosome recycling factor, RRF"/>
    <property type="match status" value="1"/>
</dbReference>
<dbReference type="STRING" id="268505.A0A2A9PDP3"/>
<gene>
    <name evidence="3" type="ORF">XA68_12771</name>
</gene>
<dbReference type="OrthoDB" id="407355at2759"/>
<reference evidence="3 4" key="1">
    <citation type="journal article" date="2015" name="BMC Genomics">
        <title>Gene expression during zombie ant biting behavior reflects the complexity underlying fungal parasitic behavioral manipulation.</title>
        <authorList>
            <person name="de Bekker C."/>
            <person name="Ohm R.A."/>
            <person name="Loreto R.G."/>
            <person name="Sebastian A."/>
            <person name="Albert I."/>
            <person name="Merrow M."/>
            <person name="Brachmann A."/>
            <person name="Hughes D.P."/>
        </authorList>
    </citation>
    <scope>NUCLEOTIDE SEQUENCE [LARGE SCALE GENOMIC DNA]</scope>
    <source>
        <strain evidence="3 4">SC16a</strain>
    </source>
</reference>
<dbReference type="EMBL" id="LAZP02000224">
    <property type="protein sequence ID" value="PFH59131.1"/>
    <property type="molecule type" value="Genomic_DNA"/>
</dbReference>
<evidence type="ECO:0000313" key="3">
    <source>
        <dbReference type="EMBL" id="PFH59131.1"/>
    </source>
</evidence>
<proteinExistence type="predicted"/>
<dbReference type="Gene3D" id="1.10.132.20">
    <property type="entry name" value="Ribosome-recycling factor"/>
    <property type="match status" value="1"/>
</dbReference>
<comment type="caution">
    <text evidence="3">The sequence shown here is derived from an EMBL/GenBank/DDBJ whole genome shotgun (WGS) entry which is preliminary data.</text>
</comment>
<feature type="compositionally biased region" description="Polar residues" evidence="1">
    <location>
        <begin position="59"/>
        <end position="70"/>
    </location>
</feature>
<organism evidence="3 4">
    <name type="scientific">Ophiocordyceps unilateralis</name>
    <name type="common">Zombie-ant fungus</name>
    <name type="synonym">Torrubia unilateralis</name>
    <dbReference type="NCBI Taxonomy" id="268505"/>
    <lineage>
        <taxon>Eukaryota</taxon>
        <taxon>Fungi</taxon>
        <taxon>Dikarya</taxon>
        <taxon>Ascomycota</taxon>
        <taxon>Pezizomycotina</taxon>
        <taxon>Sordariomycetes</taxon>
        <taxon>Hypocreomycetidae</taxon>
        <taxon>Hypocreales</taxon>
        <taxon>Ophiocordycipitaceae</taxon>
        <taxon>Ophiocordyceps</taxon>
    </lineage>
</organism>
<evidence type="ECO:0000313" key="4">
    <source>
        <dbReference type="Proteomes" id="UP000037136"/>
    </source>
</evidence>
<protein>
    <recommendedName>
        <fullName evidence="2">Ribosome recycling factor domain-containing protein</fullName>
    </recommendedName>
</protein>
<dbReference type="InterPro" id="IPR036191">
    <property type="entry name" value="RRF_sf"/>
</dbReference>
<dbReference type="AlphaFoldDB" id="A0A2A9PDP3"/>
<dbReference type="InterPro" id="IPR023584">
    <property type="entry name" value="Ribosome_recyc_fac_dom"/>
</dbReference>